<accession>A0ABV6ZWR3</accession>
<dbReference type="RefSeq" id="WP_343164922.1">
    <property type="nucleotide sequence ID" value="NZ_JBHRSV010000012.1"/>
</dbReference>
<gene>
    <name evidence="1" type="ORF">ACFOOR_07200</name>
</gene>
<proteinExistence type="predicted"/>
<protein>
    <recommendedName>
        <fullName evidence="3">Histidine phosphatase family protein</fullName>
    </recommendedName>
</protein>
<dbReference type="EMBL" id="JBHRSV010000012">
    <property type="protein sequence ID" value="MFC2925889.1"/>
    <property type="molecule type" value="Genomic_DNA"/>
</dbReference>
<evidence type="ECO:0000313" key="2">
    <source>
        <dbReference type="Proteomes" id="UP001595379"/>
    </source>
</evidence>
<name>A0ABV6ZWR3_9PROT</name>
<evidence type="ECO:0008006" key="3">
    <source>
        <dbReference type="Google" id="ProtNLM"/>
    </source>
</evidence>
<evidence type="ECO:0000313" key="1">
    <source>
        <dbReference type="EMBL" id="MFC2925889.1"/>
    </source>
</evidence>
<sequence>MPHLFTPPVRDEAAPPLFNTRRIALAFAGLAALVMSPFAALAMTQTQEMMFDRPLLLAQAPEDRVSDLLSADRHILVVRHARKQSEDCNAIECPLGEPGQAMVAVLSTLIGDRPVDAAYASAACRTAATAEAGGAWVMMHRAGDDYPLACGGGTVDRTRAEAINDARESLNRWTLAAEHSNTVCLWVTSFAGEVAASEAGCSAEGSVGSEAYGDIYWLYRVGGQWHAVTLPGVFDAE</sequence>
<organism evidence="1 2">
    <name type="scientific">Hyphobacterium vulgare</name>
    <dbReference type="NCBI Taxonomy" id="1736751"/>
    <lineage>
        <taxon>Bacteria</taxon>
        <taxon>Pseudomonadati</taxon>
        <taxon>Pseudomonadota</taxon>
        <taxon>Alphaproteobacteria</taxon>
        <taxon>Maricaulales</taxon>
        <taxon>Maricaulaceae</taxon>
        <taxon>Hyphobacterium</taxon>
    </lineage>
</organism>
<dbReference type="Proteomes" id="UP001595379">
    <property type="component" value="Unassembled WGS sequence"/>
</dbReference>
<dbReference type="SUPFAM" id="SSF53254">
    <property type="entry name" value="Phosphoglycerate mutase-like"/>
    <property type="match status" value="1"/>
</dbReference>
<dbReference type="Gene3D" id="3.40.50.1240">
    <property type="entry name" value="Phosphoglycerate mutase-like"/>
    <property type="match status" value="1"/>
</dbReference>
<keyword evidence="2" id="KW-1185">Reference proteome</keyword>
<dbReference type="InterPro" id="IPR029033">
    <property type="entry name" value="His_PPase_superfam"/>
</dbReference>
<reference evidence="2" key="1">
    <citation type="journal article" date="2019" name="Int. J. Syst. Evol. Microbiol.">
        <title>The Global Catalogue of Microorganisms (GCM) 10K type strain sequencing project: providing services to taxonomists for standard genome sequencing and annotation.</title>
        <authorList>
            <consortium name="The Broad Institute Genomics Platform"/>
            <consortium name="The Broad Institute Genome Sequencing Center for Infectious Disease"/>
            <person name="Wu L."/>
            <person name="Ma J."/>
        </authorList>
    </citation>
    <scope>NUCLEOTIDE SEQUENCE [LARGE SCALE GENOMIC DNA]</scope>
    <source>
        <strain evidence="2">KCTC 52487</strain>
    </source>
</reference>
<comment type="caution">
    <text evidence="1">The sequence shown here is derived from an EMBL/GenBank/DDBJ whole genome shotgun (WGS) entry which is preliminary data.</text>
</comment>